<evidence type="ECO:0000313" key="15">
    <source>
        <dbReference type="Proteomes" id="UP000308000"/>
    </source>
</evidence>
<feature type="domain" description="Cyclic GMP-AMP synthase DncV-like nucleotidyltransferase" evidence="12">
    <location>
        <begin position="58"/>
        <end position="141"/>
    </location>
</feature>
<evidence type="ECO:0000256" key="8">
    <source>
        <dbReference type="ARBA" id="ARBA00023118"/>
    </source>
</evidence>
<dbReference type="Pfam" id="PF21654">
    <property type="entry name" value="DncV-like_NTFase"/>
    <property type="match status" value="1"/>
</dbReference>
<evidence type="ECO:0000256" key="11">
    <source>
        <dbReference type="SAM" id="MobiDB-lite"/>
    </source>
</evidence>
<evidence type="ECO:0000313" key="16">
    <source>
        <dbReference type="Proteomes" id="UP000536909"/>
    </source>
</evidence>
<dbReference type="GO" id="GO:0016779">
    <property type="term" value="F:nucleotidyltransferase activity"/>
    <property type="evidence" value="ECO:0007669"/>
    <property type="project" value="UniProtKB-KW"/>
</dbReference>
<dbReference type="GO" id="GO:0046872">
    <property type="term" value="F:metal ion binding"/>
    <property type="evidence" value="ECO:0007669"/>
    <property type="project" value="UniProtKB-KW"/>
</dbReference>
<feature type="region of interest" description="Disordered" evidence="11">
    <location>
        <begin position="327"/>
        <end position="358"/>
    </location>
</feature>
<organism evidence="14 15">
    <name type="scientific">Deinococcus metallilatus</name>
    <dbReference type="NCBI Taxonomy" id="1211322"/>
    <lineage>
        <taxon>Bacteria</taxon>
        <taxon>Thermotogati</taxon>
        <taxon>Deinococcota</taxon>
        <taxon>Deinococci</taxon>
        <taxon>Deinococcales</taxon>
        <taxon>Deinococcaceae</taxon>
        <taxon>Deinococcus</taxon>
    </lineage>
</organism>
<keyword evidence="2" id="KW-0548">Nucleotidyltransferase</keyword>
<dbReference type="InterPro" id="IPR048445">
    <property type="entry name" value="DncV-like_NTFase"/>
</dbReference>
<accession>A0AAJ5JZH7</accession>
<evidence type="ECO:0000256" key="1">
    <source>
        <dbReference type="ARBA" id="ARBA00022679"/>
    </source>
</evidence>
<evidence type="ECO:0000256" key="4">
    <source>
        <dbReference type="ARBA" id="ARBA00022741"/>
    </source>
</evidence>
<comment type="caution">
    <text evidence="14">The sequence shown here is derived from an EMBL/GenBank/DDBJ whole genome shotgun (WGS) entry which is preliminary data.</text>
</comment>
<keyword evidence="6" id="KW-0460">Magnesium</keyword>
<sequence length="358" mass="40544">MAKVQKQFYEFDKEIQLGTTEEEPTLRERREQVLDALRSGLKKLFEDKDESAPSFKKFDQGSYSLKTGVKPIDEQHDYDIDVGAVFNIDSTQGDYKDDPTKIKRLIRDALDLELDEGTVEIKTPCVTVTFDDGCHVDLAAYADPDMRTDIELPLARGKEFAGSPEWQTNHPSELARRIRTTFSIKEERQQFKRVLRALKRWRDHKYRSATSHASPVGVGLTVAGLTMFTPQGRELYGTTDDRAALQNFVQNLLDTFQDNMKGDKDDELGRRLVVELPFAPYTDVFARMTNRNMEIFEDRLIDLRDALRDAGDAGKNTDACKVLQGQFKGFPDGEDEEEEGTKDSVKKAAAILTPSISG</sequence>
<keyword evidence="16" id="KW-1185">Reference proteome</keyword>
<evidence type="ECO:0000313" key="14">
    <source>
        <dbReference type="EMBL" id="TLK30873.1"/>
    </source>
</evidence>
<evidence type="ECO:0000256" key="9">
    <source>
        <dbReference type="ARBA" id="ARBA00044145"/>
    </source>
</evidence>
<dbReference type="Proteomes" id="UP000308000">
    <property type="component" value="Unassembled WGS sequence"/>
</dbReference>
<keyword evidence="3" id="KW-0479">Metal-binding</keyword>
<protein>
    <recommendedName>
        <fullName evidence="9">Cyclic GMP-AMP synthase</fullName>
    </recommendedName>
</protein>
<dbReference type="GO" id="GO:0009117">
    <property type="term" value="P:nucleotide metabolic process"/>
    <property type="evidence" value="ECO:0007669"/>
    <property type="project" value="UniProtKB-KW"/>
</dbReference>
<comment type="catalytic activity">
    <reaction evidence="10">
        <text>GTP + ATP = 3',3'-cGAMP + 2 diphosphate</text>
        <dbReference type="Rhea" id="RHEA:35647"/>
        <dbReference type="ChEBI" id="CHEBI:30616"/>
        <dbReference type="ChEBI" id="CHEBI:33019"/>
        <dbReference type="ChEBI" id="CHEBI:37565"/>
        <dbReference type="ChEBI" id="CHEBI:71501"/>
    </reaction>
    <physiologicalReaction direction="left-to-right" evidence="10">
        <dbReference type="Rhea" id="RHEA:35648"/>
    </physiologicalReaction>
</comment>
<evidence type="ECO:0000313" key="13">
    <source>
        <dbReference type="EMBL" id="MBB5293757.1"/>
    </source>
</evidence>
<gene>
    <name evidence="14" type="ORF">FCS05_03725</name>
    <name evidence="13" type="ORF">HNQ10_000570</name>
</gene>
<dbReference type="Proteomes" id="UP000536909">
    <property type="component" value="Unassembled WGS sequence"/>
</dbReference>
<evidence type="ECO:0000256" key="6">
    <source>
        <dbReference type="ARBA" id="ARBA00022842"/>
    </source>
</evidence>
<dbReference type="EMBL" id="JACHFV010000002">
    <property type="protein sequence ID" value="MBB5293757.1"/>
    <property type="molecule type" value="Genomic_DNA"/>
</dbReference>
<dbReference type="CDD" id="cd05400">
    <property type="entry name" value="NT_2-5OAS_ClassI-CCAase"/>
    <property type="match status" value="1"/>
</dbReference>
<keyword evidence="1" id="KW-0808">Transferase</keyword>
<evidence type="ECO:0000256" key="10">
    <source>
        <dbReference type="ARBA" id="ARBA00048304"/>
    </source>
</evidence>
<dbReference type="AlphaFoldDB" id="A0AAJ5JZH7"/>
<keyword evidence="8" id="KW-0051">Antiviral defense</keyword>
<dbReference type="RefSeq" id="WP_129117584.1">
    <property type="nucleotide sequence ID" value="NZ_BSUI01000040.1"/>
</dbReference>
<proteinExistence type="predicted"/>
<name>A0AAJ5JZH7_9DEIO</name>
<dbReference type="EMBL" id="VBRC01000002">
    <property type="protein sequence ID" value="TLK30873.1"/>
    <property type="molecule type" value="Genomic_DNA"/>
</dbReference>
<keyword evidence="5" id="KW-0067">ATP-binding</keyword>
<keyword evidence="4" id="KW-0547">Nucleotide-binding</keyword>
<evidence type="ECO:0000256" key="7">
    <source>
        <dbReference type="ARBA" id="ARBA00023080"/>
    </source>
</evidence>
<evidence type="ECO:0000259" key="12">
    <source>
        <dbReference type="Pfam" id="PF21654"/>
    </source>
</evidence>
<dbReference type="GO" id="GO:0005524">
    <property type="term" value="F:ATP binding"/>
    <property type="evidence" value="ECO:0007669"/>
    <property type="project" value="UniProtKB-KW"/>
</dbReference>
<evidence type="ECO:0000256" key="2">
    <source>
        <dbReference type="ARBA" id="ARBA00022695"/>
    </source>
</evidence>
<evidence type="ECO:0000256" key="5">
    <source>
        <dbReference type="ARBA" id="ARBA00022840"/>
    </source>
</evidence>
<keyword evidence="7" id="KW-0546">Nucleotide metabolism</keyword>
<dbReference type="InterPro" id="IPR006116">
    <property type="entry name" value="NT_2-5OAS_ClassI-CCAase"/>
</dbReference>
<reference evidence="14 15" key="1">
    <citation type="submission" date="2019-04" db="EMBL/GenBank/DDBJ databases">
        <title>Deinococcus metalilatus MA1002 mutant No.5.</title>
        <authorList>
            <person name="Park W."/>
            <person name="Park C."/>
        </authorList>
    </citation>
    <scope>NUCLEOTIDE SEQUENCE [LARGE SCALE GENOMIC DNA]</scope>
    <source>
        <strain evidence="14 15">MA1002-m5</strain>
    </source>
</reference>
<dbReference type="GO" id="GO:0051607">
    <property type="term" value="P:defense response to virus"/>
    <property type="evidence" value="ECO:0007669"/>
    <property type="project" value="UniProtKB-KW"/>
</dbReference>
<evidence type="ECO:0000256" key="3">
    <source>
        <dbReference type="ARBA" id="ARBA00022723"/>
    </source>
</evidence>
<reference evidence="13 16" key="2">
    <citation type="submission" date="2020-08" db="EMBL/GenBank/DDBJ databases">
        <title>Genomic Encyclopedia of Type Strains, Phase IV (KMG-IV): sequencing the most valuable type-strain genomes for metagenomic binning, comparative biology and taxonomic classification.</title>
        <authorList>
            <person name="Goeker M."/>
        </authorList>
    </citation>
    <scope>NUCLEOTIDE SEQUENCE [LARGE SCALE GENOMIC DNA]</scope>
    <source>
        <strain evidence="13 16">DSM 105434</strain>
    </source>
</reference>